<name>A0A1I5BIE8_9CLOT</name>
<evidence type="ECO:0000259" key="1">
    <source>
        <dbReference type="PROSITE" id="PS51677"/>
    </source>
</evidence>
<sequence length="444" mass="48565">MKTRRFIPKVVVSAFCLILIIVFSGVSWKEIEHILTDSVAETVDAAEVKVTTADLNLRTGPGTSYQVILVIPKGAQVEVTGYSGNWAKVSYNGKTGYASNAYLKPAAVEMYYTTASLNLRSGPGTSYKVLLVMPKGAGVEVLQKNGDWYQVRYKGTTGYASRRYLTAEKTNTGGTVLYTTDELNLRKGPGVSYAIVAVMPKGSEVTVLSTSEAWPKVRYKTYEGYCSPKYLSVTKPTALAPVLHKGNKASNVKQIALTFDDSGSAANIRSILKALDAYGAKATFFPNGDFVKNNPGLISEIAAKGHEIENHGYSHKSLTGLSDSEVRNEIRLAKNALYTAIGKTSTLLRPPNGRYDERIQRLAAEEGMRYLILWSVDTSDWATTRYGVTITTQYVIDEAVTKATQNGIILMHMHSSKTVEGLPTILKRLKDAGYSFARISDMVQ</sequence>
<dbReference type="Gene3D" id="2.30.30.40">
    <property type="entry name" value="SH3 Domains"/>
    <property type="match status" value="3"/>
</dbReference>
<dbReference type="PANTHER" id="PTHR34408:SF1">
    <property type="entry name" value="GLYCOSYL HYDROLASE FAMILY 19 DOMAIN-CONTAINING PROTEIN HI_1415"/>
    <property type="match status" value="1"/>
</dbReference>
<dbReference type="AlphaFoldDB" id="A0A1I5BIE8"/>
<dbReference type="GO" id="GO:0016810">
    <property type="term" value="F:hydrolase activity, acting on carbon-nitrogen (but not peptide) bonds"/>
    <property type="evidence" value="ECO:0007669"/>
    <property type="project" value="InterPro"/>
</dbReference>
<evidence type="ECO:0000313" key="4">
    <source>
        <dbReference type="Proteomes" id="UP000181899"/>
    </source>
</evidence>
<feature type="domain" description="NodB homology" evidence="1">
    <location>
        <begin position="253"/>
        <end position="437"/>
    </location>
</feature>
<dbReference type="Proteomes" id="UP000181899">
    <property type="component" value="Unassembled WGS sequence"/>
</dbReference>
<dbReference type="GO" id="GO:0005975">
    <property type="term" value="P:carbohydrate metabolic process"/>
    <property type="evidence" value="ECO:0007669"/>
    <property type="project" value="InterPro"/>
</dbReference>
<dbReference type="InterPro" id="IPR002509">
    <property type="entry name" value="NODB_dom"/>
</dbReference>
<dbReference type="STRING" id="398199.SAMN05421804_1074"/>
<dbReference type="Pfam" id="PF08239">
    <property type="entry name" value="SH3_3"/>
    <property type="match status" value="3"/>
</dbReference>
<evidence type="ECO:0000259" key="2">
    <source>
        <dbReference type="PROSITE" id="PS51781"/>
    </source>
</evidence>
<gene>
    <name evidence="3" type="ORF">SAMN04488695_104219</name>
</gene>
<proteinExistence type="predicted"/>
<dbReference type="PROSITE" id="PS51677">
    <property type="entry name" value="NODB"/>
    <property type="match status" value="1"/>
</dbReference>
<accession>A0A1I5BIE8</accession>
<feature type="domain" description="SH3b" evidence="2">
    <location>
        <begin position="45"/>
        <end position="107"/>
    </location>
</feature>
<evidence type="ECO:0000313" key="3">
    <source>
        <dbReference type="EMBL" id="SFN74339.1"/>
    </source>
</evidence>
<reference evidence="3 4" key="1">
    <citation type="submission" date="2016-10" db="EMBL/GenBank/DDBJ databases">
        <authorList>
            <person name="de Groot N.N."/>
        </authorList>
    </citation>
    <scope>NUCLEOTIDE SEQUENCE [LARGE SCALE GENOMIC DNA]</scope>
    <source>
        <strain evidence="3 4">ML2</strain>
    </source>
</reference>
<dbReference type="SUPFAM" id="SSF88713">
    <property type="entry name" value="Glycoside hydrolase/deacetylase"/>
    <property type="match status" value="1"/>
</dbReference>
<organism evidence="3 4">
    <name type="scientific">Proteiniclasticum ruminis</name>
    <dbReference type="NCBI Taxonomy" id="398199"/>
    <lineage>
        <taxon>Bacteria</taxon>
        <taxon>Bacillati</taxon>
        <taxon>Bacillota</taxon>
        <taxon>Clostridia</taxon>
        <taxon>Eubacteriales</taxon>
        <taxon>Clostridiaceae</taxon>
        <taxon>Proteiniclasticum</taxon>
    </lineage>
</organism>
<dbReference type="Gene3D" id="3.20.20.370">
    <property type="entry name" value="Glycoside hydrolase/deacetylase"/>
    <property type="match status" value="1"/>
</dbReference>
<dbReference type="InterPro" id="IPR003646">
    <property type="entry name" value="SH3-like_bac-type"/>
</dbReference>
<dbReference type="RefSeq" id="WP_074911955.1">
    <property type="nucleotide sequence ID" value="NZ_FOVK01000004.1"/>
</dbReference>
<dbReference type="OrthoDB" id="3268660at2"/>
<dbReference type="SMART" id="SM00287">
    <property type="entry name" value="SH3b"/>
    <property type="match status" value="3"/>
</dbReference>
<dbReference type="PROSITE" id="PS51781">
    <property type="entry name" value="SH3B"/>
    <property type="match status" value="3"/>
</dbReference>
<dbReference type="PANTHER" id="PTHR34408">
    <property type="entry name" value="FAMILY PROTEIN, PUTATIVE-RELATED"/>
    <property type="match status" value="1"/>
</dbReference>
<dbReference type="Pfam" id="PF01522">
    <property type="entry name" value="Polysacc_deac_1"/>
    <property type="match status" value="1"/>
</dbReference>
<feature type="domain" description="SH3b" evidence="2">
    <location>
        <begin position="108"/>
        <end position="169"/>
    </location>
</feature>
<dbReference type="eggNOG" id="COG0726">
    <property type="taxonomic scope" value="Bacteria"/>
</dbReference>
<protein>
    <submittedName>
        <fullName evidence="3">Peptidoglycan/xylan/chitin deacetylase, PgdA/CDA1 family</fullName>
    </submittedName>
</protein>
<dbReference type="CDD" id="cd10917">
    <property type="entry name" value="CE4_NodB_like_6s_7s"/>
    <property type="match status" value="1"/>
</dbReference>
<dbReference type="EMBL" id="FOVK01000004">
    <property type="protein sequence ID" value="SFN74339.1"/>
    <property type="molecule type" value="Genomic_DNA"/>
</dbReference>
<keyword evidence="4" id="KW-1185">Reference proteome</keyword>
<dbReference type="InterPro" id="IPR011330">
    <property type="entry name" value="Glyco_hydro/deAcase_b/a-brl"/>
</dbReference>
<feature type="domain" description="SH3b" evidence="2">
    <location>
        <begin position="173"/>
        <end position="235"/>
    </location>
</feature>
<dbReference type="InterPro" id="IPR052354">
    <property type="entry name" value="Cell_Wall_Dynamics_Protein"/>
</dbReference>